<dbReference type="Pfam" id="PF13478">
    <property type="entry name" value="XdhC_C"/>
    <property type="match status" value="1"/>
</dbReference>
<protein>
    <submittedName>
        <fullName evidence="3">XdhC family protein</fullName>
    </submittedName>
</protein>
<feature type="domain" description="XdhC- CoxI" evidence="1">
    <location>
        <begin position="16"/>
        <end position="81"/>
    </location>
</feature>
<reference evidence="3 4" key="1">
    <citation type="journal article" date="2023" name="Limnol Oceanogr Lett">
        <title>Environmental adaptations by the intertidal Antarctic cyanobacterium Halotia branconii CENA392 as revealed using long-read genome sequencing.</title>
        <authorList>
            <person name="Dextro R.B."/>
            <person name="Delbaje E."/>
            <person name="Freitas P.N.N."/>
            <person name="Geraldes V."/>
            <person name="Pinto E."/>
            <person name="Long P.F."/>
            <person name="Fiore M.F."/>
        </authorList>
    </citation>
    <scope>NUCLEOTIDE SEQUENCE [LARGE SCALE GENOMIC DNA]</scope>
    <source>
        <strain evidence="3 4">CENA392</strain>
    </source>
</reference>
<dbReference type="InterPro" id="IPR027051">
    <property type="entry name" value="XdhC_Rossmann_dom"/>
</dbReference>
<dbReference type="Gene3D" id="3.40.50.720">
    <property type="entry name" value="NAD(P)-binding Rossmann-like Domain"/>
    <property type="match status" value="1"/>
</dbReference>
<dbReference type="KEGG" id="hbq:QI031_21505"/>
<proteinExistence type="predicted"/>
<dbReference type="AlphaFoldDB" id="A0AAJ6P858"/>
<dbReference type="PANTHER" id="PTHR30388:SF6">
    <property type="entry name" value="XANTHINE DEHYDROGENASE SUBUNIT A-RELATED"/>
    <property type="match status" value="1"/>
</dbReference>
<organism evidence="3 4">
    <name type="scientific">Halotia branconii CENA392</name>
    <dbReference type="NCBI Taxonomy" id="1539056"/>
    <lineage>
        <taxon>Bacteria</taxon>
        <taxon>Bacillati</taxon>
        <taxon>Cyanobacteriota</taxon>
        <taxon>Cyanophyceae</taxon>
        <taxon>Nostocales</taxon>
        <taxon>Nodulariaceae</taxon>
        <taxon>Halotia</taxon>
    </lineage>
</organism>
<sequence>MNELQAILEGFELSKENGEITFLATVVKTQGSTYRRPGAKMLMTNTGRIIGTISAGCLENDVFEHTKQRMSDDEPIVVTYDHTASEDILWGFGLGCNGVVQVLIERLEKESTPDAIAFIQECFHQKHLGIIATVFAFEGGVDVKLGSRLLLYPNGKTITDIKDPNLIQSLVADTKVAFVNQKSRVKNYQLPSGSVEVFIEVIQPPTPLVIFGAGYDAVPVAQFAQALGWDVTVVDCRANEATKERFSKACHVILSRREIVQKQVSVDAYTVAVVMTHNYLDDLEILKMLLPSPARYIGVLGPKVRTERLLEDLRCLRRATPTQGIAYPTEQLTRLHGPIGIDIGANTPEEIAIAIIAEIQAVLTNRSGNFLKNRNQPIHQCHETNLNLLLTT</sequence>
<dbReference type="PANTHER" id="PTHR30388">
    <property type="entry name" value="ALDEHYDE OXIDOREDUCTASE MOLYBDENUM COFACTOR ASSEMBLY PROTEIN"/>
    <property type="match status" value="1"/>
</dbReference>
<evidence type="ECO:0000259" key="1">
    <source>
        <dbReference type="Pfam" id="PF02625"/>
    </source>
</evidence>
<dbReference type="EMBL" id="CP124543">
    <property type="protein sequence ID" value="WGV24345.1"/>
    <property type="molecule type" value="Genomic_DNA"/>
</dbReference>
<dbReference type="InterPro" id="IPR052698">
    <property type="entry name" value="MoCofactor_Util/Proc"/>
</dbReference>
<evidence type="ECO:0000259" key="2">
    <source>
        <dbReference type="Pfam" id="PF13478"/>
    </source>
</evidence>
<evidence type="ECO:0000313" key="4">
    <source>
        <dbReference type="Proteomes" id="UP001223520"/>
    </source>
</evidence>
<accession>A0AAJ6P858</accession>
<dbReference type="InterPro" id="IPR003777">
    <property type="entry name" value="XdhC_CoxI"/>
</dbReference>
<dbReference type="Pfam" id="PF02625">
    <property type="entry name" value="XdhC_CoxI"/>
    <property type="match status" value="1"/>
</dbReference>
<keyword evidence="4" id="KW-1185">Reference proteome</keyword>
<name>A0AAJ6P858_9CYAN</name>
<dbReference type="Proteomes" id="UP001223520">
    <property type="component" value="Chromosome"/>
</dbReference>
<evidence type="ECO:0000313" key="3">
    <source>
        <dbReference type="EMBL" id="WGV24345.1"/>
    </source>
</evidence>
<gene>
    <name evidence="3" type="ORF">QI031_21505</name>
</gene>
<dbReference type="RefSeq" id="WP_281481667.1">
    <property type="nucleotide sequence ID" value="NZ_CP124543.1"/>
</dbReference>
<feature type="domain" description="XdhC Rossmann" evidence="2">
    <location>
        <begin position="208"/>
        <end position="359"/>
    </location>
</feature>